<keyword evidence="3" id="KW-1185">Reference proteome</keyword>
<accession>A0AAV7L953</accession>
<proteinExistence type="predicted"/>
<protein>
    <submittedName>
        <fullName evidence="2">Uncharacterized protein</fullName>
    </submittedName>
</protein>
<dbReference type="EMBL" id="JANPWB010000015">
    <property type="protein sequence ID" value="KAJ1088161.1"/>
    <property type="molecule type" value="Genomic_DNA"/>
</dbReference>
<feature type="region of interest" description="Disordered" evidence="1">
    <location>
        <begin position="1"/>
        <end position="24"/>
    </location>
</feature>
<organism evidence="2 3">
    <name type="scientific">Pleurodeles waltl</name>
    <name type="common">Iberian ribbed newt</name>
    <dbReference type="NCBI Taxonomy" id="8319"/>
    <lineage>
        <taxon>Eukaryota</taxon>
        <taxon>Metazoa</taxon>
        <taxon>Chordata</taxon>
        <taxon>Craniata</taxon>
        <taxon>Vertebrata</taxon>
        <taxon>Euteleostomi</taxon>
        <taxon>Amphibia</taxon>
        <taxon>Batrachia</taxon>
        <taxon>Caudata</taxon>
        <taxon>Salamandroidea</taxon>
        <taxon>Salamandridae</taxon>
        <taxon>Pleurodelinae</taxon>
        <taxon>Pleurodeles</taxon>
    </lineage>
</organism>
<evidence type="ECO:0000313" key="2">
    <source>
        <dbReference type="EMBL" id="KAJ1088161.1"/>
    </source>
</evidence>
<dbReference type="Proteomes" id="UP001066276">
    <property type="component" value="Chromosome 11"/>
</dbReference>
<evidence type="ECO:0000256" key="1">
    <source>
        <dbReference type="SAM" id="MobiDB-lite"/>
    </source>
</evidence>
<reference evidence="2" key="1">
    <citation type="journal article" date="2022" name="bioRxiv">
        <title>Sequencing and chromosome-scale assembly of the giantPleurodeles waltlgenome.</title>
        <authorList>
            <person name="Brown T."/>
            <person name="Elewa A."/>
            <person name="Iarovenko S."/>
            <person name="Subramanian E."/>
            <person name="Araus A.J."/>
            <person name="Petzold A."/>
            <person name="Susuki M."/>
            <person name="Suzuki K.-i.T."/>
            <person name="Hayashi T."/>
            <person name="Toyoda A."/>
            <person name="Oliveira C."/>
            <person name="Osipova E."/>
            <person name="Leigh N.D."/>
            <person name="Simon A."/>
            <person name="Yun M.H."/>
        </authorList>
    </citation>
    <scope>NUCLEOTIDE SEQUENCE</scope>
    <source>
        <strain evidence="2">20211129_DDA</strain>
        <tissue evidence="2">Liver</tissue>
    </source>
</reference>
<name>A0AAV7L953_PLEWA</name>
<dbReference type="AlphaFoldDB" id="A0AAV7L953"/>
<comment type="caution">
    <text evidence="2">The sequence shown here is derived from an EMBL/GenBank/DDBJ whole genome shotgun (WGS) entry which is preliminary data.</text>
</comment>
<evidence type="ECO:0000313" key="3">
    <source>
        <dbReference type="Proteomes" id="UP001066276"/>
    </source>
</evidence>
<sequence length="106" mass="11591">MDRAMVNAGAMEKPSEFDKAGDCGAPPQTEWNLWRWALLPAPIDHSAQHPLDPWQLSVGSRTLIPERQLNEAQAVKRCILAPEAMALARPGAPGTFDIGCTTSKRQ</sequence>
<gene>
    <name evidence="2" type="ORF">NDU88_001320</name>
</gene>